<evidence type="ECO:0000313" key="2">
    <source>
        <dbReference type="Proteomes" id="UP000093962"/>
    </source>
</evidence>
<dbReference type="Proteomes" id="UP000093962">
    <property type="component" value="Unassembled WGS sequence"/>
</dbReference>
<reference evidence="1 2" key="1">
    <citation type="submission" date="2016-06" db="EMBL/GenBank/DDBJ databases">
        <authorList>
            <person name="Kjaerup R.B."/>
            <person name="Dalgaard T.S."/>
            <person name="Juul-Madsen H.R."/>
        </authorList>
    </citation>
    <scope>NUCLEOTIDE SEQUENCE [LARGE SCALE GENOMIC DNA]</scope>
    <source>
        <strain evidence="1 2">1199456.5</strain>
    </source>
</reference>
<organism evidence="1 2">
    <name type="scientific">Mycolicibacterium mucogenicum</name>
    <name type="common">Mycobacterium mucogenicum</name>
    <dbReference type="NCBI Taxonomy" id="56689"/>
    <lineage>
        <taxon>Bacteria</taxon>
        <taxon>Bacillati</taxon>
        <taxon>Actinomycetota</taxon>
        <taxon>Actinomycetes</taxon>
        <taxon>Mycobacteriales</taxon>
        <taxon>Mycobacteriaceae</taxon>
        <taxon>Mycolicibacterium</taxon>
    </lineage>
</organism>
<evidence type="ECO:0000313" key="1">
    <source>
        <dbReference type="EMBL" id="OBA76250.1"/>
    </source>
</evidence>
<dbReference type="EMBL" id="LZSF01000295">
    <property type="protein sequence ID" value="OBA76250.1"/>
    <property type="molecule type" value="Genomic_DNA"/>
</dbReference>
<proteinExistence type="predicted"/>
<name>A0A1A0LSY6_MYCMU</name>
<comment type="caution">
    <text evidence="1">The sequence shown here is derived from an EMBL/GenBank/DDBJ whole genome shotgun (WGS) entry which is preliminary data.</text>
</comment>
<sequence length="72" mass="7828">MDAQLHGRADQLRLHVESWFDSQGWASTWSAQSRPGVQAHQEGQDTRQAAVVRLPSVVGQQVAGLGHVVLGK</sequence>
<accession>A0A1A0LSY6</accession>
<protein>
    <submittedName>
        <fullName evidence="1">Uncharacterized protein</fullName>
    </submittedName>
</protein>
<dbReference type="AlphaFoldDB" id="A0A1A0LSY6"/>
<gene>
    <name evidence="1" type="ORF">A5642_06865</name>
</gene>